<feature type="non-terminal residue" evidence="2">
    <location>
        <position position="1"/>
    </location>
</feature>
<evidence type="ECO:0000313" key="2">
    <source>
        <dbReference type="EMBL" id="TMP74001.1"/>
    </source>
</evidence>
<dbReference type="InterPro" id="IPR043519">
    <property type="entry name" value="NT_sf"/>
</dbReference>
<reference evidence="2 3" key="1">
    <citation type="submission" date="2017-12" db="EMBL/GenBank/DDBJ databases">
        <authorList>
            <person name="Paulsen S."/>
            <person name="Gram L.K."/>
        </authorList>
    </citation>
    <scope>NUCLEOTIDE SEQUENCE [LARGE SCALE GENOMIC DNA]</scope>
    <source>
        <strain evidence="2 3">S1189</strain>
    </source>
</reference>
<dbReference type="Pfam" id="PF04607">
    <property type="entry name" value="RelA_SpoT"/>
    <property type="match status" value="1"/>
</dbReference>
<gene>
    <name evidence="2" type="ORF">CWB73_22325</name>
</gene>
<dbReference type="PANTHER" id="PTHR21262">
    <property type="entry name" value="GUANOSINE-3',5'-BIS DIPHOSPHATE 3'-PYROPHOSPHOHYDROLASE"/>
    <property type="match status" value="1"/>
</dbReference>
<organism evidence="2 3">
    <name type="scientific">Pseudoalteromonas phenolica</name>
    <dbReference type="NCBI Taxonomy" id="161398"/>
    <lineage>
        <taxon>Bacteria</taxon>
        <taxon>Pseudomonadati</taxon>
        <taxon>Pseudomonadota</taxon>
        <taxon>Gammaproteobacteria</taxon>
        <taxon>Alteromonadales</taxon>
        <taxon>Pseudoalteromonadaceae</taxon>
        <taxon>Pseudoalteromonas</taxon>
    </lineage>
</organism>
<protein>
    <submittedName>
        <fullName evidence="2">Guanosine-3',5'-bis(Diphosphate) 3'-diphosphatase</fullName>
    </submittedName>
</protein>
<comment type="caution">
    <text evidence="2">The sequence shown here is derived from an EMBL/GenBank/DDBJ whole genome shotgun (WGS) entry which is preliminary data.</text>
</comment>
<reference evidence="3" key="2">
    <citation type="submission" date="2019-06" db="EMBL/GenBank/DDBJ databases">
        <title>Co-occurence of chitin degradation, pigmentation and bioactivity in marine Pseudoalteromonas.</title>
        <authorList>
            <person name="Sonnenschein E.C."/>
            <person name="Bech P.K."/>
        </authorList>
    </citation>
    <scope>NUCLEOTIDE SEQUENCE [LARGE SCALE GENOMIC DNA]</scope>
    <source>
        <strain evidence="3">S1189</strain>
    </source>
</reference>
<evidence type="ECO:0000259" key="1">
    <source>
        <dbReference type="SMART" id="SM00954"/>
    </source>
</evidence>
<dbReference type="AlphaFoldDB" id="A0A5S3YKT0"/>
<dbReference type="GO" id="GO:0042594">
    <property type="term" value="P:response to starvation"/>
    <property type="evidence" value="ECO:0007669"/>
    <property type="project" value="TreeGrafter"/>
</dbReference>
<accession>A0A5S3YKT0</accession>
<dbReference type="Proteomes" id="UP000307362">
    <property type="component" value="Unassembled WGS sequence"/>
</dbReference>
<dbReference type="CDD" id="cd05399">
    <property type="entry name" value="NT_Rel-Spo_like"/>
    <property type="match status" value="1"/>
</dbReference>
<dbReference type="EMBL" id="PNCM01000467">
    <property type="protein sequence ID" value="TMP74001.1"/>
    <property type="molecule type" value="Genomic_DNA"/>
</dbReference>
<proteinExistence type="predicted"/>
<dbReference type="InterPro" id="IPR007685">
    <property type="entry name" value="RelA_SpoT"/>
</dbReference>
<dbReference type="GO" id="GO:0008893">
    <property type="term" value="F:guanosine-3',5'-bis(diphosphate) 3'-diphosphatase activity"/>
    <property type="evidence" value="ECO:0007669"/>
    <property type="project" value="TreeGrafter"/>
</dbReference>
<sequence length="87" mass="10240">GNRKEVISNIQSEIESRLEEAGIQGSVKGREKHLYSIYRKMLNKELMFNEVMDIYAFRINVDNLDTCYRVLGVAHNLYKPIETRFKD</sequence>
<name>A0A5S3YKT0_9GAMM</name>
<dbReference type="GO" id="GO:0005886">
    <property type="term" value="C:plasma membrane"/>
    <property type="evidence" value="ECO:0007669"/>
    <property type="project" value="TreeGrafter"/>
</dbReference>
<dbReference type="GO" id="GO:0015969">
    <property type="term" value="P:guanosine tetraphosphate metabolic process"/>
    <property type="evidence" value="ECO:0007669"/>
    <property type="project" value="InterPro"/>
</dbReference>
<dbReference type="GO" id="GO:0008728">
    <property type="term" value="F:GTP diphosphokinase activity"/>
    <property type="evidence" value="ECO:0007669"/>
    <property type="project" value="TreeGrafter"/>
</dbReference>
<feature type="domain" description="RelA/SpoT" evidence="1">
    <location>
        <begin position="29"/>
        <end position="87"/>
    </location>
</feature>
<dbReference type="PANTHER" id="PTHR21262:SF36">
    <property type="entry name" value="BIFUNCTIONAL (P)PPGPP SYNTHASE_HYDROLASE SPOT"/>
    <property type="match status" value="1"/>
</dbReference>
<feature type="non-terminal residue" evidence="2">
    <location>
        <position position="87"/>
    </location>
</feature>
<dbReference type="Gene3D" id="3.30.460.10">
    <property type="entry name" value="Beta Polymerase, domain 2"/>
    <property type="match status" value="1"/>
</dbReference>
<evidence type="ECO:0000313" key="3">
    <source>
        <dbReference type="Proteomes" id="UP000307362"/>
    </source>
</evidence>
<dbReference type="SUPFAM" id="SSF81301">
    <property type="entry name" value="Nucleotidyltransferase"/>
    <property type="match status" value="1"/>
</dbReference>
<dbReference type="SMART" id="SM00954">
    <property type="entry name" value="RelA_SpoT"/>
    <property type="match status" value="1"/>
</dbReference>